<dbReference type="EMBL" id="KZ505763">
    <property type="protein sequence ID" value="PKU45391.1"/>
    <property type="molecule type" value="Genomic_DNA"/>
</dbReference>
<proteinExistence type="predicted"/>
<dbReference type="Gene3D" id="3.60.10.10">
    <property type="entry name" value="Endonuclease/exonuclease/phosphatase"/>
    <property type="match status" value="1"/>
</dbReference>
<feature type="compositionally biased region" description="Basic and acidic residues" evidence="1">
    <location>
        <begin position="13"/>
        <end position="27"/>
    </location>
</feature>
<keyword evidence="3" id="KW-1185">Reference proteome</keyword>
<dbReference type="AlphaFoldDB" id="A0A2I0UH79"/>
<sequence length="126" mass="14177">MMPAPAKDAQSLDEDHRSAGEHLECSTKEFQPLQPGSDLAGMMEMWWDGSYDWSVGMEGYRFFRKDRQGRGGGGVALYANDQIECMDLCLGMDREPTESLWFRVKGKAGTGDVMLGICYWPPDQQD</sequence>
<dbReference type="OrthoDB" id="6152807at2759"/>
<reference evidence="3" key="1">
    <citation type="submission" date="2017-11" db="EMBL/GenBank/DDBJ databases">
        <authorList>
            <person name="Lima N.C."/>
            <person name="Parody-Merino A.M."/>
            <person name="Battley P.F."/>
            <person name="Fidler A.E."/>
            <person name="Prosdocimi F."/>
        </authorList>
    </citation>
    <scope>NUCLEOTIDE SEQUENCE [LARGE SCALE GENOMIC DNA]</scope>
</reference>
<feature type="region of interest" description="Disordered" evidence="1">
    <location>
        <begin position="1"/>
        <end position="34"/>
    </location>
</feature>
<dbReference type="Proteomes" id="UP000233556">
    <property type="component" value="Unassembled WGS sequence"/>
</dbReference>
<gene>
    <name evidence="2" type="ORF">llap_4335</name>
</gene>
<name>A0A2I0UH79_LIMLA</name>
<protein>
    <submittedName>
        <fullName evidence="2">Uncharacterized protein</fullName>
    </submittedName>
</protein>
<accession>A0A2I0UH79</accession>
<dbReference type="SUPFAM" id="SSF56219">
    <property type="entry name" value="DNase I-like"/>
    <property type="match status" value="1"/>
</dbReference>
<evidence type="ECO:0000313" key="2">
    <source>
        <dbReference type="EMBL" id="PKU45391.1"/>
    </source>
</evidence>
<evidence type="ECO:0000256" key="1">
    <source>
        <dbReference type="SAM" id="MobiDB-lite"/>
    </source>
</evidence>
<evidence type="ECO:0000313" key="3">
    <source>
        <dbReference type="Proteomes" id="UP000233556"/>
    </source>
</evidence>
<organism evidence="2 3">
    <name type="scientific">Limosa lapponica baueri</name>
    <dbReference type="NCBI Taxonomy" id="1758121"/>
    <lineage>
        <taxon>Eukaryota</taxon>
        <taxon>Metazoa</taxon>
        <taxon>Chordata</taxon>
        <taxon>Craniata</taxon>
        <taxon>Vertebrata</taxon>
        <taxon>Euteleostomi</taxon>
        <taxon>Archelosauria</taxon>
        <taxon>Archosauria</taxon>
        <taxon>Dinosauria</taxon>
        <taxon>Saurischia</taxon>
        <taxon>Theropoda</taxon>
        <taxon>Coelurosauria</taxon>
        <taxon>Aves</taxon>
        <taxon>Neognathae</taxon>
        <taxon>Neoaves</taxon>
        <taxon>Charadriiformes</taxon>
        <taxon>Scolopacidae</taxon>
        <taxon>Limosa</taxon>
    </lineage>
</organism>
<dbReference type="InterPro" id="IPR036691">
    <property type="entry name" value="Endo/exonu/phosph_ase_sf"/>
</dbReference>
<reference evidence="3" key="2">
    <citation type="submission" date="2017-12" db="EMBL/GenBank/DDBJ databases">
        <title>Genome sequence of the Bar-tailed Godwit (Limosa lapponica baueri).</title>
        <authorList>
            <person name="Lima N.C.B."/>
            <person name="Parody-Merino A.M."/>
            <person name="Battley P.F."/>
            <person name="Fidler A.E."/>
            <person name="Prosdocimi F."/>
        </authorList>
    </citation>
    <scope>NUCLEOTIDE SEQUENCE [LARGE SCALE GENOMIC DNA]</scope>
</reference>